<comment type="caution">
    <text evidence="2">The sequence shown here is derived from an EMBL/GenBank/DDBJ whole genome shotgun (WGS) entry which is preliminary data.</text>
</comment>
<proteinExistence type="predicted"/>
<evidence type="ECO:0000256" key="1">
    <source>
        <dbReference type="SAM" id="Phobius"/>
    </source>
</evidence>
<keyword evidence="1" id="KW-0812">Transmembrane</keyword>
<name>X1EK52_9ZZZZ</name>
<feature type="non-terminal residue" evidence="2">
    <location>
        <position position="203"/>
    </location>
</feature>
<dbReference type="AlphaFoldDB" id="X1EK52"/>
<feature type="transmembrane region" description="Helical" evidence="1">
    <location>
        <begin position="121"/>
        <end position="140"/>
    </location>
</feature>
<keyword evidence="1" id="KW-0472">Membrane</keyword>
<organism evidence="2">
    <name type="scientific">marine sediment metagenome</name>
    <dbReference type="NCBI Taxonomy" id="412755"/>
    <lineage>
        <taxon>unclassified sequences</taxon>
        <taxon>metagenomes</taxon>
        <taxon>ecological metagenomes</taxon>
    </lineage>
</organism>
<gene>
    <name evidence="2" type="ORF">S01H4_55167</name>
</gene>
<reference evidence="2" key="1">
    <citation type="journal article" date="2014" name="Front. Microbiol.">
        <title>High frequency of phylogenetically diverse reductive dehalogenase-homologous genes in deep subseafloor sedimentary metagenomes.</title>
        <authorList>
            <person name="Kawai M."/>
            <person name="Futagami T."/>
            <person name="Toyoda A."/>
            <person name="Takaki Y."/>
            <person name="Nishi S."/>
            <person name="Hori S."/>
            <person name="Arai W."/>
            <person name="Tsubouchi T."/>
            <person name="Morono Y."/>
            <person name="Uchiyama I."/>
            <person name="Ito T."/>
            <person name="Fujiyama A."/>
            <person name="Inagaki F."/>
            <person name="Takami H."/>
        </authorList>
    </citation>
    <scope>NUCLEOTIDE SEQUENCE</scope>
    <source>
        <strain evidence="2">Expedition CK06-06</strain>
    </source>
</reference>
<feature type="transmembrane region" description="Helical" evidence="1">
    <location>
        <begin position="68"/>
        <end position="87"/>
    </location>
</feature>
<feature type="transmembrane region" description="Helical" evidence="1">
    <location>
        <begin position="146"/>
        <end position="167"/>
    </location>
</feature>
<protein>
    <submittedName>
        <fullName evidence="2">Uncharacterized protein</fullName>
    </submittedName>
</protein>
<evidence type="ECO:0000313" key="2">
    <source>
        <dbReference type="EMBL" id="GAH17494.1"/>
    </source>
</evidence>
<keyword evidence="1" id="KW-1133">Transmembrane helix</keyword>
<accession>X1EK52</accession>
<feature type="transmembrane region" description="Helical" evidence="1">
    <location>
        <begin position="93"/>
        <end position="114"/>
    </location>
</feature>
<dbReference type="EMBL" id="BART01031810">
    <property type="protein sequence ID" value="GAH17494.1"/>
    <property type="molecule type" value="Genomic_DNA"/>
</dbReference>
<sequence length="203" mass="22939">MVSLGLVVNIWLWRTELLHVTIQTKDAVFHAIGQTVQAFLNFLRATWAAIKRTFWSVVNFTKVYYQELSTLISICAIIAGFLSLLILQSTDPFVVLGSLILLLGGYIAGMLVWYKPERHKYFRGISTSFNIFVSFVGLRLGTVSLYNAIFLPVSLISLGLVVNIWLWRTELLHVTIQTKDAVFHAIGQTVQAFLNFLRATWAA</sequence>